<keyword evidence="1" id="KW-0732">Signal</keyword>
<dbReference type="AlphaFoldDB" id="C0ED71"/>
<name>C0ED71_9FIRM</name>
<keyword evidence="3" id="KW-1185">Reference proteome</keyword>
<evidence type="ECO:0000313" key="2">
    <source>
        <dbReference type="EMBL" id="EEG30583.1"/>
    </source>
</evidence>
<comment type="caution">
    <text evidence="2">The sequence shown here is derived from an EMBL/GenBank/DDBJ whole genome shotgun (WGS) entry which is preliminary data.</text>
</comment>
<dbReference type="Proteomes" id="UP000003340">
    <property type="component" value="Unassembled WGS sequence"/>
</dbReference>
<feature type="chain" id="PRO_5002897873" evidence="1">
    <location>
        <begin position="29"/>
        <end position="874"/>
    </location>
</feature>
<reference evidence="2 3" key="2">
    <citation type="submission" date="2009-02" db="EMBL/GenBank/DDBJ databases">
        <title>Draft genome sequence of Clostridium methylpentosum (DSM 5476).</title>
        <authorList>
            <person name="Sudarsanam P."/>
            <person name="Ley R."/>
            <person name="Guruge J."/>
            <person name="Turnbaugh P.J."/>
            <person name="Mahowald M."/>
            <person name="Liep D."/>
            <person name="Gordon J."/>
        </authorList>
    </citation>
    <scope>NUCLEOTIDE SEQUENCE [LARGE SCALE GENOMIC DNA]</scope>
    <source>
        <strain evidence="2 3">DSM 5476</strain>
    </source>
</reference>
<evidence type="ECO:0000256" key="1">
    <source>
        <dbReference type="SAM" id="SignalP"/>
    </source>
</evidence>
<reference evidence="2 3" key="1">
    <citation type="submission" date="2009-01" db="EMBL/GenBank/DDBJ databases">
        <authorList>
            <person name="Fulton L."/>
            <person name="Clifton S."/>
            <person name="Fulton B."/>
            <person name="Xu J."/>
            <person name="Minx P."/>
            <person name="Pepin K.H."/>
            <person name="Johnson M."/>
            <person name="Bhonagiri V."/>
            <person name="Nash W.E."/>
            <person name="Mardis E.R."/>
            <person name="Wilson R.K."/>
        </authorList>
    </citation>
    <scope>NUCLEOTIDE SEQUENCE [LARGE SCALE GENOMIC DNA]</scope>
    <source>
        <strain evidence="2 3">DSM 5476</strain>
    </source>
</reference>
<protein>
    <submittedName>
        <fullName evidence="2">Repeat protein</fullName>
    </submittedName>
</protein>
<dbReference type="STRING" id="537013.CLOSTMETH_01796"/>
<sequence>MKKISKQLLSLMLVFAFVFVSVPITASAASKVETITLKAVEGLTYYDQDGFEFSEDDNEIYQEDYSYTIAIDPSSGDITFTASNSVIPSFAFGIGLAQDKEISITHDATRANYTETTATNPSRKVYEFNLNSCRSTAFTITPVVAAAPHTVKMPSDPTTQYELSAYGAQTVEDGANYSFDLTVYSEYVSYLPVVRVGGAVLGYSSDREDEAGNKIYSYTIENVTKDLNVAVSLNAPVIVTLPSGSGYKAESTSGSNLVAYGGSFEFTVTVEEGYGAPAVASNGIAVEPSKTTGSVYTYQLKDVRQTQNVSVAISKQNHTITVQQQGDGFTTTADPSTVLEYGSSYSFTVAATQGYNEPAVTVTSGSASSLKQSGNTYTINKVTEDFEILITGGGKLSSQITFNSGEGYTVLNPADESVLTTASVEYGSAYTFWVKLNEGYTQSDLNVTANNINLTKTAVEDKDNTFAYTIPAVQTAQVVSVSNVVRNAYKVTLIQGDGYTLSASNSTSVQHGDSFEFSLAVDPAYNSASAVVKSTGTNQPVYNAETKTYSVTVTEDVSISVEGLTPNQYEVSYTPNAKDYTISTSSSTSVGYNGSFSFAVEVKPGYILTAVNAVSNGVVTPLTTIGNNNYVINNITADQSIQIVTTKASYTVSYIDAKGNGAGTVVYNADSAEFNAQTGEITLKTPSAKNYIFAGWQDGTGTSVEKLTLANENKEITLTANWEIDWENLFTVQIGLDENGWNNVNGKYSIRLVIPWAADDIEELADAKIVRSGVFYSNQQIASSHNNDALKGYIDQYTVEGAGHKSVQIGSNPLFLYYTQYTTPFTDLNGQFTQSFTGIKPGQARYATAWVEVEINGVRYTYFSGQWDGTAPTA</sequence>
<gene>
    <name evidence="2" type="ORF">CLOSTMETH_01796</name>
</gene>
<accession>C0ED71</accession>
<organism evidence="2 3">
    <name type="scientific">[Clostridium] methylpentosum DSM 5476</name>
    <dbReference type="NCBI Taxonomy" id="537013"/>
    <lineage>
        <taxon>Bacteria</taxon>
        <taxon>Bacillati</taxon>
        <taxon>Bacillota</taxon>
        <taxon>Clostridia</taxon>
        <taxon>Eubacteriales</taxon>
        <taxon>Oscillospiraceae</taxon>
        <taxon>Oscillospiraceae incertae sedis</taxon>
    </lineage>
</organism>
<dbReference type="EMBL" id="ACEC01000060">
    <property type="protein sequence ID" value="EEG30583.1"/>
    <property type="molecule type" value="Genomic_DNA"/>
</dbReference>
<evidence type="ECO:0000313" key="3">
    <source>
        <dbReference type="Proteomes" id="UP000003340"/>
    </source>
</evidence>
<feature type="signal peptide" evidence="1">
    <location>
        <begin position="1"/>
        <end position="28"/>
    </location>
</feature>
<dbReference type="HOGENOM" id="CLU_328656_0_0_9"/>
<proteinExistence type="predicted"/>